<dbReference type="GO" id="GO:0005814">
    <property type="term" value="C:centriole"/>
    <property type="evidence" value="ECO:0007669"/>
    <property type="project" value="TreeGrafter"/>
</dbReference>
<accession>A0A8C5BYY4</accession>
<protein>
    <submittedName>
        <fullName evidence="3">C2 domain containing 3 centriole elongation regulator</fullName>
    </submittedName>
</protein>
<reference evidence="3" key="1">
    <citation type="submission" date="2025-08" db="UniProtKB">
        <authorList>
            <consortium name="Ensembl"/>
        </authorList>
    </citation>
    <scope>IDENTIFICATION</scope>
</reference>
<proteinExistence type="predicted"/>
<sequence>MKKTIKPRSAKSGSSKKKVPSDVSPATSLPPLVEGHLRCFLRVTVSRLVWTIHKPPQATFVRLRWWGETSNGTQFWPRDGSQATQKTVKTTTRFPIRCGPKQFISYLSDMGSLVMEVLTKLDHLPIARAQVAGISHLSLSHSISGFYTLVSPTSEKLGEVQVGFQGLGPIILERGSKLRNAMVRSALQCDLDVDTALKDTPLPLPRDNVLPASKLNTSLPVWDGMVSPPESPLSGHSSVCLDSELNDPQYDQSLLENLFYKTPVSSHIEEHPDHDLFLPRRDPSPRRYPSPRPPSRAPLDRGPSPADHATETSVRAVHWASTGPYHRPGPQESPRGREQYHGEDDGGTLLHALLMVPDGKEFVCGPLQSPNFYLNCRLFGSDQTARSTLSWGQRSPEFNFVQVTPVALTPMLLERMKNNVMVVEVWQRTGSTEQDRVLGLVKLPLHQFYMSFRDPKICRLLLQSQYPVLGADGSMPVIDVFSGGTKGSLRVMLAMGSSEQVLALQRMRDEEAGPASHVPRPVYLPEHQHRSQAREQEAMIEHLFAVRVEKVQGLSPLESTVWGEADCYIQYSFPSQEGEPAAPLDPQLIESSVDLKQFRTPTSLCVPDPLFGHSETHVLLSPSGTPVQRLLLSALSGQGLPGGGGVQFEVWCRYYYPNVREQRVARGLLPLSKLCAMVTLQGQRPAEAQLFSLPLVRRGHGPADPLPQPSGLLDVYVQYRQRPVRAAGHVGAGMARVVTLNLQVHRASGLKAAARALAEQDERFRYFADVGPNCYVTAQLSFLPDGDGRSTRVVARSFCPEFEHHAEVPCDLDLQRSTGETRSLAEVLEQASARFTLWHRDSPKGVCYALPAVNRPLCSLSSPGISGWFGVQPPRPSSSPVGPQGPVGGLEVSLGFAHHSDRARVLAAARALGWDLGPRGDDDDDEDEDEDVSTGSLSLSVSTPRAWLPVHCLLLAGEETLQRSTYCYLRYQLYDREAFCSPLRHPALEEGGQRRGLATLSFQGGGAVRLGRCRPLLWYLREERLELQLWVAFGKHKARRPHDTDRLVGSAFVDLSPLAAGPWHNQNLSGVYPLFRHSASDLSGAALRVHIAMTTGSLPGEAPALVVIDDDADVDSQEELLQEVEEEEVEADPGPSSTSQSHAPSSEGTNPCAGDDLAASQQTGVDATEDSFPVTVTVDRAMHLSLKGCPKAEPRGSLPSCSVSYLTADGPLPVSTPLIADSSCPVWEHHHECRLSKQLLVDPLQSLVFKVWHKGDMERVLGFASVDLSPLLSGFQAVCGWYNITDFSGQCQGQLKVSVSPLKGVQGLRGQRQPLVDQASNHPLVRAEQGRPACLERRLVMPGCVRNLFTFLCVIVFRKNLSELDDMQKYFSHKLSTPGFPPACEHARPPSRSPSQPQEEGHPETSSHQLLLKSSQLVGEVNHILSVLSEEEDDEDYGAGGRKEEEAGGGREEEEDEDDNSEGDYDEMVVEPRPLNEVTSLTDRTSPWTSVFSGCDLSSAESLEDPEEGGDRGFPDPAHAGVVRRLWGPGAEGPDLQGTRGDTSGTVLEEGHHCECDHSTGPQSDASNSEGEEVERTLQASGEEEEVEPAVMNQAGQGSVDEPDNEPLTPQHTEEQPSPAYPCSVFSVWFKAHPISTPYLFPLPLPLVLKG</sequence>
<feature type="compositionally biased region" description="Basic residues" evidence="1">
    <location>
        <begin position="1"/>
        <end position="18"/>
    </location>
</feature>
<dbReference type="PANTHER" id="PTHR21254">
    <property type="entry name" value="C2 DOMAIN-CONTAINING PROTEIN 3"/>
    <property type="match status" value="1"/>
</dbReference>
<gene>
    <name evidence="3" type="primary">c2cd3</name>
</gene>
<dbReference type="Ensembl" id="ENSGMOT00000059670.1">
    <property type="protein sequence ID" value="ENSGMOP00000054127.1"/>
    <property type="gene ID" value="ENSGMOG00000016376.2"/>
</dbReference>
<feature type="domain" description="C2" evidence="2">
    <location>
        <begin position="1151"/>
        <end position="1282"/>
    </location>
</feature>
<dbReference type="InterPro" id="IPR035892">
    <property type="entry name" value="C2_domain_sf"/>
</dbReference>
<evidence type="ECO:0000256" key="1">
    <source>
        <dbReference type="SAM" id="MobiDB-lite"/>
    </source>
</evidence>
<evidence type="ECO:0000313" key="4">
    <source>
        <dbReference type="Proteomes" id="UP000694546"/>
    </source>
</evidence>
<evidence type="ECO:0000259" key="2">
    <source>
        <dbReference type="PROSITE" id="PS50004"/>
    </source>
</evidence>
<dbReference type="CDD" id="cd00030">
    <property type="entry name" value="C2"/>
    <property type="match status" value="1"/>
</dbReference>
<feature type="compositionally biased region" description="Acidic residues" evidence="1">
    <location>
        <begin position="1452"/>
        <end position="1469"/>
    </location>
</feature>
<dbReference type="GO" id="GO:0061511">
    <property type="term" value="P:centriole elongation"/>
    <property type="evidence" value="ECO:0007669"/>
    <property type="project" value="TreeGrafter"/>
</dbReference>
<name>A0A8C5BYY4_GADMO</name>
<feature type="region of interest" description="Disordered" evidence="1">
    <location>
        <begin position="916"/>
        <end position="937"/>
    </location>
</feature>
<dbReference type="GO" id="GO:0034451">
    <property type="term" value="C:centriolar satellite"/>
    <property type="evidence" value="ECO:0007669"/>
    <property type="project" value="TreeGrafter"/>
</dbReference>
<dbReference type="InterPro" id="IPR000008">
    <property type="entry name" value="C2_dom"/>
</dbReference>
<feature type="region of interest" description="Disordered" evidence="1">
    <location>
        <begin position="1381"/>
        <end position="1409"/>
    </location>
</feature>
<feature type="compositionally biased region" description="Polar residues" evidence="1">
    <location>
        <begin position="1560"/>
        <end position="1569"/>
    </location>
</feature>
<dbReference type="Proteomes" id="UP000694546">
    <property type="component" value="Chromosome 16"/>
</dbReference>
<organism evidence="3 4">
    <name type="scientific">Gadus morhua</name>
    <name type="common">Atlantic cod</name>
    <dbReference type="NCBI Taxonomy" id="8049"/>
    <lineage>
        <taxon>Eukaryota</taxon>
        <taxon>Metazoa</taxon>
        <taxon>Chordata</taxon>
        <taxon>Craniata</taxon>
        <taxon>Vertebrata</taxon>
        <taxon>Euteleostomi</taxon>
        <taxon>Actinopterygii</taxon>
        <taxon>Neopterygii</taxon>
        <taxon>Teleostei</taxon>
        <taxon>Neoteleostei</taxon>
        <taxon>Acanthomorphata</taxon>
        <taxon>Zeiogadaria</taxon>
        <taxon>Gadariae</taxon>
        <taxon>Gadiformes</taxon>
        <taxon>Gadoidei</taxon>
        <taxon>Gadidae</taxon>
        <taxon>Gadus</taxon>
    </lineage>
</organism>
<feature type="region of interest" description="Disordered" evidence="1">
    <location>
        <begin position="270"/>
        <end position="344"/>
    </location>
</feature>
<feature type="region of interest" description="Disordered" evidence="1">
    <location>
        <begin position="1"/>
        <end position="26"/>
    </location>
</feature>
<dbReference type="GO" id="GO:0060271">
    <property type="term" value="P:cilium assembly"/>
    <property type="evidence" value="ECO:0007669"/>
    <property type="project" value="TreeGrafter"/>
</dbReference>
<dbReference type="GeneTree" id="ENSGT00510000048072"/>
<feature type="compositionally biased region" description="Acidic residues" evidence="1">
    <location>
        <begin position="921"/>
        <end position="932"/>
    </location>
</feature>
<dbReference type="Pfam" id="PF00168">
    <property type="entry name" value="C2"/>
    <property type="match status" value="3"/>
</dbReference>
<dbReference type="Pfam" id="PF25339">
    <property type="entry name" value="C2_C2CD3_N"/>
    <property type="match status" value="1"/>
</dbReference>
<feature type="compositionally biased region" description="Basic and acidic residues" evidence="1">
    <location>
        <begin position="1549"/>
        <end position="1558"/>
    </location>
</feature>
<dbReference type="PANTHER" id="PTHR21254:SF1">
    <property type="entry name" value="C2 DOMAIN-CONTAINING PROTEIN 3"/>
    <property type="match status" value="1"/>
</dbReference>
<dbReference type="Gene3D" id="2.60.40.150">
    <property type="entry name" value="C2 domain"/>
    <property type="match status" value="2"/>
</dbReference>
<feature type="region of interest" description="Disordered" evidence="1">
    <location>
        <begin position="1428"/>
        <end position="1620"/>
    </location>
</feature>
<dbReference type="GO" id="GO:0071539">
    <property type="term" value="P:protein localization to centrosome"/>
    <property type="evidence" value="ECO:0007669"/>
    <property type="project" value="TreeGrafter"/>
</dbReference>
<reference evidence="3" key="2">
    <citation type="submission" date="2025-09" db="UniProtKB">
        <authorList>
            <consortium name="Ensembl"/>
        </authorList>
    </citation>
    <scope>IDENTIFICATION</scope>
</reference>
<feature type="compositionally biased region" description="Polar residues" evidence="1">
    <location>
        <begin position="1477"/>
        <end position="1492"/>
    </location>
</feature>
<feature type="compositionally biased region" description="Basic and acidic residues" evidence="1">
    <location>
        <begin position="270"/>
        <end position="285"/>
    </location>
</feature>
<evidence type="ECO:0000313" key="3">
    <source>
        <dbReference type="Ensembl" id="ENSGMOP00000054127.1"/>
    </source>
</evidence>
<feature type="compositionally biased region" description="Pro residues" evidence="1">
    <location>
        <begin position="286"/>
        <end position="296"/>
    </location>
</feature>
<feature type="compositionally biased region" description="Acidic residues" evidence="1">
    <location>
        <begin position="1121"/>
        <end position="1131"/>
    </location>
</feature>
<keyword evidence="4" id="KW-1185">Reference proteome</keyword>
<feature type="compositionally biased region" description="Basic and acidic residues" evidence="1">
    <location>
        <begin position="334"/>
        <end position="344"/>
    </location>
</feature>
<dbReference type="InterPro" id="IPR057537">
    <property type="entry name" value="C2_C2CD3_N"/>
</dbReference>
<feature type="compositionally biased region" description="Basic and acidic residues" evidence="1">
    <location>
        <begin position="1441"/>
        <end position="1451"/>
    </location>
</feature>
<feature type="compositionally biased region" description="Low complexity" evidence="1">
    <location>
        <begin position="1136"/>
        <end position="1146"/>
    </location>
</feature>
<dbReference type="PROSITE" id="PS50004">
    <property type="entry name" value="C2"/>
    <property type="match status" value="1"/>
</dbReference>
<feature type="region of interest" description="Disordered" evidence="1">
    <location>
        <begin position="1121"/>
        <end position="1170"/>
    </location>
</feature>
<dbReference type="SMART" id="SM00239">
    <property type="entry name" value="C2"/>
    <property type="match status" value="3"/>
</dbReference>
<dbReference type="SUPFAM" id="SSF49562">
    <property type="entry name" value="C2 domain (Calcium/lipid-binding domain, CaLB)"/>
    <property type="match status" value="2"/>
</dbReference>